<feature type="signal peptide" evidence="2">
    <location>
        <begin position="1"/>
        <end position="31"/>
    </location>
</feature>
<evidence type="ECO:0000313" key="5">
    <source>
        <dbReference type="Proteomes" id="UP000602284"/>
    </source>
</evidence>
<evidence type="ECO:0000256" key="2">
    <source>
        <dbReference type="SAM" id="SignalP"/>
    </source>
</evidence>
<reference evidence="4 5" key="1">
    <citation type="submission" date="2021-01" db="EMBL/GenBank/DDBJ databases">
        <title>Tumebacillus sp. strain ITR2 16S ribosomal RNA gene Genome sequencing and assembly.</title>
        <authorList>
            <person name="Kang M."/>
        </authorList>
    </citation>
    <scope>NUCLEOTIDE SEQUENCE [LARGE SCALE GENOMIC DNA]</scope>
    <source>
        <strain evidence="4 5">ITR2</strain>
    </source>
</reference>
<feature type="domain" description="SLH" evidence="3">
    <location>
        <begin position="593"/>
        <end position="655"/>
    </location>
</feature>
<evidence type="ECO:0000313" key="4">
    <source>
        <dbReference type="EMBL" id="MBL0388199.1"/>
    </source>
</evidence>
<dbReference type="InterPro" id="IPR051465">
    <property type="entry name" value="Cell_Envelope_Struct_Comp"/>
</dbReference>
<evidence type="ECO:0000259" key="3">
    <source>
        <dbReference type="PROSITE" id="PS51272"/>
    </source>
</evidence>
<keyword evidence="2" id="KW-0732">Signal</keyword>
<keyword evidence="5" id="KW-1185">Reference proteome</keyword>
<feature type="domain" description="SLH" evidence="3">
    <location>
        <begin position="529"/>
        <end position="592"/>
    </location>
</feature>
<dbReference type="PANTHER" id="PTHR43308">
    <property type="entry name" value="OUTER MEMBRANE PROTEIN ALPHA-RELATED"/>
    <property type="match status" value="1"/>
</dbReference>
<proteinExistence type="predicted"/>
<dbReference type="InterPro" id="IPR013783">
    <property type="entry name" value="Ig-like_fold"/>
</dbReference>
<feature type="chain" id="PRO_5045598286" evidence="2">
    <location>
        <begin position="32"/>
        <end position="724"/>
    </location>
</feature>
<dbReference type="Gene3D" id="2.60.40.10">
    <property type="entry name" value="Immunoglobulins"/>
    <property type="match status" value="2"/>
</dbReference>
<feature type="region of interest" description="Disordered" evidence="1">
    <location>
        <begin position="109"/>
        <end position="128"/>
    </location>
</feature>
<accession>A0ABS1JD84</accession>
<protein>
    <submittedName>
        <fullName evidence="4">S-layer homology domain-containing protein</fullName>
    </submittedName>
</protein>
<comment type="caution">
    <text evidence="4">The sequence shown here is derived from an EMBL/GenBank/DDBJ whole genome shotgun (WGS) entry which is preliminary data.</text>
</comment>
<gene>
    <name evidence="4" type="ORF">JJB07_16420</name>
</gene>
<name>A0ABS1JD84_9BACL</name>
<dbReference type="Pfam" id="PF00395">
    <property type="entry name" value="SLH"/>
    <property type="match status" value="2"/>
</dbReference>
<dbReference type="EMBL" id="JAEQNB010000005">
    <property type="protein sequence ID" value="MBL0388199.1"/>
    <property type="molecule type" value="Genomic_DNA"/>
</dbReference>
<dbReference type="InterPro" id="IPR001119">
    <property type="entry name" value="SLH_dom"/>
</dbReference>
<dbReference type="PANTHER" id="PTHR43308:SF5">
    <property type="entry name" value="S-LAYER PROTEIN _ PEPTIDOGLYCAN ENDO-BETA-N-ACETYLGLUCOSAMINIDASE"/>
    <property type="match status" value="1"/>
</dbReference>
<organism evidence="4 5">
    <name type="scientific">Tumebacillus amylolyticus</name>
    <dbReference type="NCBI Taxonomy" id="2801339"/>
    <lineage>
        <taxon>Bacteria</taxon>
        <taxon>Bacillati</taxon>
        <taxon>Bacillota</taxon>
        <taxon>Bacilli</taxon>
        <taxon>Bacillales</taxon>
        <taxon>Alicyclobacillaceae</taxon>
        <taxon>Tumebacillus</taxon>
    </lineage>
</organism>
<evidence type="ECO:0000256" key="1">
    <source>
        <dbReference type="SAM" id="MobiDB-lite"/>
    </source>
</evidence>
<dbReference type="Proteomes" id="UP000602284">
    <property type="component" value="Unassembled WGS sequence"/>
</dbReference>
<dbReference type="PROSITE" id="PS51272">
    <property type="entry name" value="SLH"/>
    <property type="match status" value="2"/>
</dbReference>
<sequence length="724" mass="78108">MNRPTFLALVTASVLLGSTVVPLAVPVPAYAAATQLTPPTNVQLNPDGTVLWMPVNNNNGYTIYLYDASNNTLLKTLTSTLNSSSYSLTSLLSLRTTYYVKIVTRGNGVTTSDSTASSPSNQLSISTQVTLSPPNPPTLLPNGVVQWSNVLNNGYQLNVYHYPSNTLVGSRVLPKDTTAFDVTSLIPGTAQYYVKVMSLGDGSQMMNSTESGSSVPLTLSMVQLSTPATPSLSDDRVASWSHVPNNNGYRITVYNADNDQIVGFAQAPKDSQTFDLSKVILSDGTYYIRVSALGNGSNTSPDSAPSTRQIYYLAGDVYFVKPEKLFSTVSTMGNVPTTTYDMTGSDIVNDLSRKPTAYNLLVKLQSNQGLLHLNLPGTVVDKVASRAIALSTLRLQTPLGNVNLPLSEVVNLAKKSNLSLTELTAQVEIGQSTLSNAGGLNMTPVTFNVRLLDKSNQEVAKLTDSTGYIGLTAPFTTDPYVDLRTLAGVRVTDSNTYSPIPATFTSNIDKSTSVTFQFRGTGTFGVMKKELHFPDVLATHYAKNSIEALASKMVINGFEDGTFRPNETVTRAQFATMLVKTLGLPDKTQTGEPRTFTDVNQDSWYNSYVESAYRSNLISGVGDSRFAPEDKITAQDMAVMVARALKFADPNVSSLSDTQQTAALSKIERRYELASYASPAVALCVNKNILSTMTVNSFSPTVPADRAMAADMLYQLLKTLNFTN</sequence>
<dbReference type="RefSeq" id="WP_201636937.1">
    <property type="nucleotide sequence ID" value="NZ_JAEQNB010000005.1"/>
</dbReference>